<protein>
    <recommendedName>
        <fullName evidence="5">Ribosome maturation factor RimM</fullName>
    </recommendedName>
</protein>
<dbReference type="Pfam" id="PF24986">
    <property type="entry name" value="PRC_RimM"/>
    <property type="match status" value="1"/>
</dbReference>
<dbReference type="GO" id="GO:0005840">
    <property type="term" value="C:ribosome"/>
    <property type="evidence" value="ECO:0007669"/>
    <property type="project" value="InterPro"/>
</dbReference>
<evidence type="ECO:0000256" key="4">
    <source>
        <dbReference type="ARBA" id="ARBA00023186"/>
    </source>
</evidence>
<dbReference type="Proteomes" id="UP000886891">
    <property type="component" value="Unassembled WGS sequence"/>
</dbReference>
<feature type="domain" description="RimM N-terminal" evidence="6">
    <location>
        <begin position="3"/>
        <end position="77"/>
    </location>
</feature>
<dbReference type="PANTHER" id="PTHR33692">
    <property type="entry name" value="RIBOSOME MATURATION FACTOR RIMM"/>
    <property type="match status" value="1"/>
</dbReference>
<keyword evidence="2 5" id="KW-0690">Ribosome biogenesis</keyword>
<dbReference type="GO" id="GO:0005737">
    <property type="term" value="C:cytoplasm"/>
    <property type="evidence" value="ECO:0007669"/>
    <property type="project" value="UniProtKB-SubCell"/>
</dbReference>
<organism evidence="8 9">
    <name type="scientific">Candidatus Stercoripulliclostridium merdipullorum</name>
    <dbReference type="NCBI Taxonomy" id="2840952"/>
    <lineage>
        <taxon>Bacteria</taxon>
        <taxon>Bacillati</taxon>
        <taxon>Bacillota</taxon>
        <taxon>Clostridia</taxon>
        <taxon>Eubacteriales</taxon>
        <taxon>Candidatus Stercoripulliclostridium</taxon>
    </lineage>
</organism>
<dbReference type="HAMAP" id="MF_00014">
    <property type="entry name" value="Ribosome_mat_RimM"/>
    <property type="match status" value="1"/>
</dbReference>
<dbReference type="EMBL" id="DVOH01000038">
    <property type="protein sequence ID" value="HIV00463.1"/>
    <property type="molecule type" value="Genomic_DNA"/>
</dbReference>
<dbReference type="AlphaFoldDB" id="A0A9D1NC89"/>
<evidence type="ECO:0000256" key="2">
    <source>
        <dbReference type="ARBA" id="ARBA00022517"/>
    </source>
</evidence>
<evidence type="ECO:0000256" key="1">
    <source>
        <dbReference type="ARBA" id="ARBA00022490"/>
    </source>
</evidence>
<reference evidence="8" key="1">
    <citation type="submission" date="2020-10" db="EMBL/GenBank/DDBJ databases">
        <authorList>
            <person name="Gilroy R."/>
        </authorList>
    </citation>
    <scope>NUCLEOTIDE SEQUENCE</scope>
    <source>
        <strain evidence="8">23406</strain>
    </source>
</reference>
<reference evidence="8" key="2">
    <citation type="journal article" date="2021" name="PeerJ">
        <title>Extensive microbial diversity within the chicken gut microbiome revealed by metagenomics and culture.</title>
        <authorList>
            <person name="Gilroy R."/>
            <person name="Ravi A."/>
            <person name="Getino M."/>
            <person name="Pursley I."/>
            <person name="Horton D.L."/>
            <person name="Alikhan N.F."/>
            <person name="Baker D."/>
            <person name="Gharbi K."/>
            <person name="Hall N."/>
            <person name="Watson M."/>
            <person name="Adriaenssens E.M."/>
            <person name="Foster-Nyarko E."/>
            <person name="Jarju S."/>
            <person name="Secka A."/>
            <person name="Antonio M."/>
            <person name="Oren A."/>
            <person name="Chaudhuri R.R."/>
            <person name="La Ragione R."/>
            <person name="Hildebrand F."/>
            <person name="Pallen M.J."/>
        </authorList>
    </citation>
    <scope>NUCLEOTIDE SEQUENCE</scope>
    <source>
        <strain evidence="8">23406</strain>
    </source>
</reference>
<evidence type="ECO:0000256" key="5">
    <source>
        <dbReference type="HAMAP-Rule" id="MF_00014"/>
    </source>
</evidence>
<dbReference type="InterPro" id="IPR036976">
    <property type="entry name" value="RimM_N_sf"/>
</dbReference>
<dbReference type="SUPFAM" id="SSF50346">
    <property type="entry name" value="PRC-barrel domain"/>
    <property type="match status" value="1"/>
</dbReference>
<evidence type="ECO:0000259" key="7">
    <source>
        <dbReference type="Pfam" id="PF24986"/>
    </source>
</evidence>
<feature type="domain" description="Ribosome maturation factor RimM PRC barrel" evidence="7">
    <location>
        <begin position="92"/>
        <end position="151"/>
    </location>
</feature>
<evidence type="ECO:0000313" key="9">
    <source>
        <dbReference type="Proteomes" id="UP000886891"/>
    </source>
</evidence>
<dbReference type="Pfam" id="PF01782">
    <property type="entry name" value="RimM"/>
    <property type="match status" value="1"/>
</dbReference>
<comment type="function">
    <text evidence="5">An accessory protein needed during the final step in the assembly of 30S ribosomal subunit, possibly for assembly of the head region. Essential for efficient processing of 16S rRNA. May be needed both before and after RbfA during the maturation of 16S rRNA. It has affinity for free ribosomal 30S subunits but not for 70S ribosomes.</text>
</comment>
<gene>
    <name evidence="5 8" type="primary">rimM</name>
    <name evidence="8" type="ORF">IAB14_05060</name>
</gene>
<keyword evidence="3 5" id="KW-0698">rRNA processing</keyword>
<keyword evidence="4 5" id="KW-0143">Chaperone</keyword>
<dbReference type="InterPro" id="IPR011033">
    <property type="entry name" value="PRC_barrel-like_sf"/>
</dbReference>
<dbReference type="InterPro" id="IPR002676">
    <property type="entry name" value="RimM_N"/>
</dbReference>
<comment type="similarity">
    <text evidence="5">Belongs to the RimM family.</text>
</comment>
<dbReference type="GO" id="GO:0006364">
    <property type="term" value="P:rRNA processing"/>
    <property type="evidence" value="ECO:0007669"/>
    <property type="project" value="UniProtKB-UniRule"/>
</dbReference>
<proteinExistence type="inferred from homology"/>
<accession>A0A9D1NC89</accession>
<evidence type="ECO:0000259" key="6">
    <source>
        <dbReference type="Pfam" id="PF01782"/>
    </source>
</evidence>
<dbReference type="Gene3D" id="2.40.30.60">
    <property type="entry name" value="RimM"/>
    <property type="match status" value="1"/>
</dbReference>
<dbReference type="SUPFAM" id="SSF50447">
    <property type="entry name" value="Translation proteins"/>
    <property type="match status" value="1"/>
</dbReference>
<dbReference type="InterPro" id="IPR056792">
    <property type="entry name" value="PRC_RimM"/>
</dbReference>
<comment type="caution">
    <text evidence="8">The sequence shown here is derived from an EMBL/GenBank/DDBJ whole genome shotgun (WGS) entry which is preliminary data.</text>
</comment>
<comment type="subunit">
    <text evidence="5">Binds ribosomal protein uS19.</text>
</comment>
<name>A0A9D1NC89_9FIRM</name>
<evidence type="ECO:0000256" key="3">
    <source>
        <dbReference type="ARBA" id="ARBA00022552"/>
    </source>
</evidence>
<comment type="domain">
    <text evidence="5">The PRC barrel domain binds ribosomal protein uS19.</text>
</comment>
<dbReference type="GO" id="GO:0043022">
    <property type="term" value="F:ribosome binding"/>
    <property type="evidence" value="ECO:0007669"/>
    <property type="project" value="InterPro"/>
</dbReference>
<dbReference type="GO" id="GO:0042274">
    <property type="term" value="P:ribosomal small subunit biogenesis"/>
    <property type="evidence" value="ECO:0007669"/>
    <property type="project" value="UniProtKB-UniRule"/>
</dbReference>
<dbReference type="Gene3D" id="2.30.30.240">
    <property type="entry name" value="PRC-barrel domain"/>
    <property type="match status" value="1"/>
</dbReference>
<dbReference type="InterPro" id="IPR011961">
    <property type="entry name" value="RimM"/>
</dbReference>
<sequence length="163" mass="17806">MKAGVVLKAQGIRGEIKVRPLTDAPEDFGSVDRFAVGGREYAVERIRVDGDFVYLKLKGIDDRNAAEAMAGQEICFPDGVRPALPEGRYYIEDIVGCDAYAGDRYLGVVSDVLQYGAADIWCIDGETSLMVPLAEGVLLGVDLEGHVVRFEPVRLEEVAVRED</sequence>
<comment type="subcellular location">
    <subcellularLocation>
        <location evidence="5">Cytoplasm</location>
    </subcellularLocation>
</comment>
<dbReference type="PANTHER" id="PTHR33692:SF1">
    <property type="entry name" value="RIBOSOME MATURATION FACTOR RIMM"/>
    <property type="match status" value="1"/>
</dbReference>
<evidence type="ECO:0000313" key="8">
    <source>
        <dbReference type="EMBL" id="HIV00463.1"/>
    </source>
</evidence>
<dbReference type="NCBIfam" id="TIGR02273">
    <property type="entry name" value="16S_RimM"/>
    <property type="match status" value="1"/>
</dbReference>
<keyword evidence="1 5" id="KW-0963">Cytoplasm</keyword>
<dbReference type="InterPro" id="IPR009000">
    <property type="entry name" value="Transl_B-barrel_sf"/>
</dbReference>